<comment type="caution">
    <text evidence="1">The sequence shown here is derived from an EMBL/GenBank/DDBJ whole genome shotgun (WGS) entry which is preliminary data.</text>
</comment>
<reference evidence="1" key="1">
    <citation type="submission" date="2022-08" db="EMBL/GenBank/DDBJ databases">
        <title>Genome Sequence of Lecanicillium fungicola.</title>
        <authorList>
            <person name="Buettner E."/>
        </authorList>
    </citation>
    <scope>NUCLEOTIDE SEQUENCE</scope>
    <source>
        <strain evidence="1">Babe33</strain>
    </source>
</reference>
<proteinExistence type="predicted"/>
<dbReference type="EMBL" id="JANJQO010000314">
    <property type="protein sequence ID" value="KAJ2979101.1"/>
    <property type="molecule type" value="Genomic_DNA"/>
</dbReference>
<accession>A0ACC1NKH3</accession>
<keyword evidence="2" id="KW-1185">Reference proteome</keyword>
<organism evidence="1 2">
    <name type="scientific">Zarea fungicola</name>
    <dbReference type="NCBI Taxonomy" id="93591"/>
    <lineage>
        <taxon>Eukaryota</taxon>
        <taxon>Fungi</taxon>
        <taxon>Dikarya</taxon>
        <taxon>Ascomycota</taxon>
        <taxon>Pezizomycotina</taxon>
        <taxon>Sordariomycetes</taxon>
        <taxon>Hypocreomycetidae</taxon>
        <taxon>Hypocreales</taxon>
        <taxon>Cordycipitaceae</taxon>
        <taxon>Zarea</taxon>
    </lineage>
</organism>
<dbReference type="Proteomes" id="UP001143910">
    <property type="component" value="Unassembled WGS sequence"/>
</dbReference>
<evidence type="ECO:0000313" key="2">
    <source>
        <dbReference type="Proteomes" id="UP001143910"/>
    </source>
</evidence>
<evidence type="ECO:0000313" key="1">
    <source>
        <dbReference type="EMBL" id="KAJ2979101.1"/>
    </source>
</evidence>
<protein>
    <submittedName>
        <fullName evidence="1">Uncharacterized protein</fullName>
    </submittedName>
</protein>
<name>A0ACC1NKH3_9HYPO</name>
<sequence length="212" mass="23215">MAVRLLFLALLSFFALLSSAQSDGNIVFGFSDLDLGYFEENGDLRPNTTNMLAMNYNSTDLIARKNDHVCAANVGGGWQSHCYGWVGAAGTIGIFATNLANTIITASQNHECGYYTDYYGPLSVAIHTDAPNCHTTSQRATIEGAITKWIHKNLPYGSCNVQCIHIDHYGNWHGYIAFGDLNDNINKVLETCISVHQEGNCVSGGKYDRDPH</sequence>
<gene>
    <name evidence="1" type="ORF">NQ176_g3452</name>
</gene>